<evidence type="ECO:0000313" key="2">
    <source>
        <dbReference type="Proteomes" id="UP000029538"/>
    </source>
</evidence>
<dbReference type="AlphaFoldDB" id="A0A096CYL4"/>
<dbReference type="Proteomes" id="UP000029538">
    <property type="component" value="Unassembled WGS sequence"/>
</dbReference>
<protein>
    <submittedName>
        <fullName evidence="1">Uncharacterized protein</fullName>
    </submittedName>
</protein>
<gene>
    <name evidence="1" type="ORF">HMPREF0654_01255</name>
</gene>
<comment type="caution">
    <text evidence="1">The sequence shown here is derived from an EMBL/GenBank/DDBJ whole genome shotgun (WGS) entry which is preliminary data.</text>
</comment>
<dbReference type="EMBL" id="JRNR01000004">
    <property type="protein sequence ID" value="KGF50339.1"/>
    <property type="molecule type" value="Genomic_DNA"/>
</dbReference>
<evidence type="ECO:0000313" key="1">
    <source>
        <dbReference type="EMBL" id="KGF50339.1"/>
    </source>
</evidence>
<proteinExistence type="predicted"/>
<organism evidence="1 2">
    <name type="scientific">Prevotella disiens DNF00882</name>
    <dbReference type="NCBI Taxonomy" id="1401075"/>
    <lineage>
        <taxon>Bacteria</taxon>
        <taxon>Pseudomonadati</taxon>
        <taxon>Bacteroidota</taxon>
        <taxon>Bacteroidia</taxon>
        <taxon>Bacteroidales</taxon>
        <taxon>Prevotellaceae</taxon>
        <taxon>Prevotella</taxon>
    </lineage>
</organism>
<reference evidence="1 2" key="1">
    <citation type="submission" date="2014-07" db="EMBL/GenBank/DDBJ databases">
        <authorList>
            <person name="McCorrison J."/>
            <person name="Sanka R."/>
            <person name="Torralba M."/>
            <person name="Gillis M."/>
            <person name="Haft D.H."/>
            <person name="Methe B."/>
            <person name="Sutton G."/>
            <person name="Nelson K.E."/>
        </authorList>
    </citation>
    <scope>NUCLEOTIDE SEQUENCE [LARGE SCALE GENOMIC DNA]</scope>
    <source>
        <strain evidence="1 2">DNF00882</strain>
    </source>
</reference>
<accession>A0A096CYL4</accession>
<name>A0A096CYL4_9BACT</name>
<sequence>MCETAEQAIEFINGLKYRNQENQRNISVNEHTKKILHSAFATEWQTNNYGQPFLMLNGMYRSGNIEIATTGCGNTRIYGYKPLGDTVEEHDKAVAAKANAMRVKQEDFFNKKLEERKIELNAIRKGWYHVELEIRINVLNKIGNDYVADKTFSGDIIAESGMDAYNKAVEYVKKSPSELCAITTTGILQDYSNPYDNGFSFIFLGVRTDDGYSVEKWEELMEK</sequence>